<gene>
    <name evidence="1" type="ORF">TRAPUB_8052</name>
</gene>
<organism evidence="1 2">
    <name type="scientific">Trametes pubescens</name>
    <name type="common">White-rot fungus</name>
    <dbReference type="NCBI Taxonomy" id="154538"/>
    <lineage>
        <taxon>Eukaryota</taxon>
        <taxon>Fungi</taxon>
        <taxon>Dikarya</taxon>
        <taxon>Basidiomycota</taxon>
        <taxon>Agaricomycotina</taxon>
        <taxon>Agaricomycetes</taxon>
        <taxon>Polyporales</taxon>
        <taxon>Polyporaceae</taxon>
        <taxon>Trametes</taxon>
    </lineage>
</organism>
<name>A0A1M2W697_TRAPU</name>
<evidence type="ECO:0000313" key="1">
    <source>
        <dbReference type="EMBL" id="OJT15385.1"/>
    </source>
</evidence>
<evidence type="ECO:0008006" key="3">
    <source>
        <dbReference type="Google" id="ProtNLM"/>
    </source>
</evidence>
<dbReference type="AlphaFoldDB" id="A0A1M2W697"/>
<proteinExistence type="predicted"/>
<evidence type="ECO:0000313" key="2">
    <source>
        <dbReference type="Proteomes" id="UP000184267"/>
    </source>
</evidence>
<dbReference type="EMBL" id="MNAD01000169">
    <property type="protein sequence ID" value="OJT15385.1"/>
    <property type="molecule type" value="Genomic_DNA"/>
</dbReference>
<dbReference type="OrthoDB" id="2745635at2759"/>
<accession>A0A1M2W697</accession>
<sequence length="249" mass="27912">MSLVREQSRVLMSLIREPSRVSITEDAPPSKLSIFWHFTTPRRLATFIELATRKRAVADAVEVLSVDLRQLPEFSVSQLRQALQLVKNVQDLILYLPQQPLPVELLSDLKFGRLDFFASNIPHVALASFLEKHPTITSLILDTCGRTEACASETHPLPAVISLQCPASCVKALPYPQVIRLVLRMTGPSRSMSTVLRGMTTSLQLSVLIVDVSPDDYDVLRQIARVFPRVRKLKLIEQKTVTVRHGIVV</sequence>
<comment type="caution">
    <text evidence="1">The sequence shown here is derived from an EMBL/GenBank/DDBJ whole genome shotgun (WGS) entry which is preliminary data.</text>
</comment>
<dbReference type="Proteomes" id="UP000184267">
    <property type="component" value="Unassembled WGS sequence"/>
</dbReference>
<keyword evidence="2" id="KW-1185">Reference proteome</keyword>
<protein>
    <recommendedName>
        <fullName evidence="3">F-box domain-containing protein</fullName>
    </recommendedName>
</protein>
<reference evidence="1 2" key="1">
    <citation type="submission" date="2016-10" db="EMBL/GenBank/DDBJ databases">
        <title>Genome sequence of the basidiomycete white-rot fungus Trametes pubescens.</title>
        <authorList>
            <person name="Makela M.R."/>
            <person name="Granchi Z."/>
            <person name="Peng M."/>
            <person name="De Vries R.P."/>
            <person name="Grigoriev I."/>
            <person name="Riley R."/>
            <person name="Hilden K."/>
        </authorList>
    </citation>
    <scope>NUCLEOTIDE SEQUENCE [LARGE SCALE GENOMIC DNA]</scope>
    <source>
        <strain evidence="1 2">FBCC735</strain>
    </source>
</reference>